<proteinExistence type="predicted"/>
<dbReference type="EMBL" id="OD568944">
    <property type="protein sequence ID" value="CAD7447491.1"/>
    <property type="molecule type" value="Genomic_DNA"/>
</dbReference>
<sequence length="433" mass="50267">MSQVKSLKIPERGEHGSLSRKQKSFSSLEKLLHETNMKCNLTMTKNSKLKEEIVALMKERSIFLKFYDALMNRLDAGKKVMTDLIDEVSLTCDSREDYLNKMETLGQRGDCHLSFNVGEMEDLHLQGNSKFRVYKDVGLKGQKRVMKSVIEKEDIRRKQRRRTIEATLDEYRKIVGKIQELTKMKSLVGICELLTKQEEDTHRLYNDVGDTRSTVLHLREQVRESYQKMKLETEKLQLRLDRRRKMGQDLTDELEARTSELREVHERYQRNQDILNKVMSWLEEMCDLLRCDKAPLLALLGEHSSVSLLNWGLYMGLIERRTLDIINILYCKEGHPSSISGIKRSPPPVIIPPRKARLEAVPLCEAAPTQPCSLCSEEDMLQDKAVAPLSSKQLTTRILQLREDTSKKRLLHNLCDCNHPESRKLFRDILLSQ</sequence>
<evidence type="ECO:0000256" key="1">
    <source>
        <dbReference type="ARBA" id="ARBA00023054"/>
    </source>
</evidence>
<evidence type="ECO:0000313" key="5">
    <source>
        <dbReference type="EMBL" id="CAD7447491.1"/>
    </source>
</evidence>
<gene>
    <name evidence="5" type="ORF">TBIB3V08_LOCUS9804</name>
</gene>
<evidence type="ECO:0000256" key="3">
    <source>
        <dbReference type="SAM" id="MobiDB-lite"/>
    </source>
</evidence>
<dbReference type="Pfam" id="PF21773">
    <property type="entry name" value="ODAD1_CC"/>
    <property type="match status" value="1"/>
</dbReference>
<dbReference type="PANTHER" id="PTHR21694:SF18">
    <property type="entry name" value="COILED-COIL DOMAIN-CONTAINING PROTEIN 63"/>
    <property type="match status" value="1"/>
</dbReference>
<accession>A0A7R9F5Q1</accession>
<dbReference type="PANTHER" id="PTHR21694">
    <property type="entry name" value="COILED-COIL DOMAIN-CONTAINING PROTEIN 63"/>
    <property type="match status" value="1"/>
</dbReference>
<feature type="coiled-coil region" evidence="2">
    <location>
        <begin position="219"/>
        <end position="271"/>
    </location>
</feature>
<feature type="region of interest" description="Disordered" evidence="3">
    <location>
        <begin position="1"/>
        <end position="22"/>
    </location>
</feature>
<keyword evidence="1 2" id="KW-0175">Coiled coil</keyword>
<reference evidence="5" key="1">
    <citation type="submission" date="2020-11" db="EMBL/GenBank/DDBJ databases">
        <authorList>
            <person name="Tran Van P."/>
        </authorList>
    </citation>
    <scope>NUCLEOTIDE SEQUENCE</scope>
</reference>
<dbReference type="AlphaFoldDB" id="A0A7R9F5Q1"/>
<feature type="compositionally biased region" description="Basic and acidic residues" evidence="3">
    <location>
        <begin position="8"/>
        <end position="17"/>
    </location>
</feature>
<evidence type="ECO:0000259" key="4">
    <source>
        <dbReference type="Pfam" id="PF21773"/>
    </source>
</evidence>
<dbReference type="InterPro" id="IPR051876">
    <property type="entry name" value="ODA-DC/CCD"/>
</dbReference>
<protein>
    <recommendedName>
        <fullName evidence="4">ODAD1 central coiled coil region domain-containing protein</fullName>
    </recommendedName>
</protein>
<name>A0A7R9F5Q1_9NEOP</name>
<dbReference type="InterPro" id="IPR049258">
    <property type="entry name" value="ODAD1_CC"/>
</dbReference>
<evidence type="ECO:0000256" key="2">
    <source>
        <dbReference type="SAM" id="Coils"/>
    </source>
</evidence>
<organism evidence="5">
    <name type="scientific">Timema bartmani</name>
    <dbReference type="NCBI Taxonomy" id="61472"/>
    <lineage>
        <taxon>Eukaryota</taxon>
        <taxon>Metazoa</taxon>
        <taxon>Ecdysozoa</taxon>
        <taxon>Arthropoda</taxon>
        <taxon>Hexapoda</taxon>
        <taxon>Insecta</taxon>
        <taxon>Pterygota</taxon>
        <taxon>Neoptera</taxon>
        <taxon>Polyneoptera</taxon>
        <taxon>Phasmatodea</taxon>
        <taxon>Timematodea</taxon>
        <taxon>Timematoidea</taxon>
        <taxon>Timematidae</taxon>
        <taxon>Timema</taxon>
    </lineage>
</organism>
<feature type="domain" description="ODAD1 central coiled coil region" evidence="4">
    <location>
        <begin position="22"/>
        <end position="302"/>
    </location>
</feature>